<feature type="non-terminal residue" evidence="1">
    <location>
        <position position="149"/>
    </location>
</feature>
<evidence type="ECO:0000313" key="1">
    <source>
        <dbReference type="EMBL" id="SVE51356.1"/>
    </source>
</evidence>
<name>A0A383E3J1_9ZZZZ</name>
<protein>
    <submittedName>
        <fullName evidence="1">Uncharacterized protein</fullName>
    </submittedName>
</protein>
<organism evidence="1">
    <name type="scientific">marine metagenome</name>
    <dbReference type="NCBI Taxonomy" id="408172"/>
    <lineage>
        <taxon>unclassified sequences</taxon>
        <taxon>metagenomes</taxon>
        <taxon>ecological metagenomes</taxon>
    </lineage>
</organism>
<proteinExistence type="predicted"/>
<sequence>MALIQRAAGAIVGDEILLEDWEIKQNKDSGDSFEINNNASNAISIANSTKKVTIANDLEVDGEIQVGNINLNVNTISSSTLMRMRAASGQDLLFDTNGSNEKMRILSNGNVGINETNPTYKLDVDGTARFTGTITGNLTGDASGSSSSC</sequence>
<dbReference type="EMBL" id="UINC01222533">
    <property type="protein sequence ID" value="SVE51356.1"/>
    <property type="molecule type" value="Genomic_DNA"/>
</dbReference>
<dbReference type="AlphaFoldDB" id="A0A383E3J1"/>
<reference evidence="1" key="1">
    <citation type="submission" date="2018-05" db="EMBL/GenBank/DDBJ databases">
        <authorList>
            <person name="Lanie J.A."/>
            <person name="Ng W.-L."/>
            <person name="Kazmierczak K.M."/>
            <person name="Andrzejewski T.M."/>
            <person name="Davidsen T.M."/>
            <person name="Wayne K.J."/>
            <person name="Tettelin H."/>
            <person name="Glass J.I."/>
            <person name="Rusch D."/>
            <person name="Podicherti R."/>
            <person name="Tsui H.-C.T."/>
            <person name="Winkler M.E."/>
        </authorList>
    </citation>
    <scope>NUCLEOTIDE SEQUENCE</scope>
</reference>
<accession>A0A383E3J1</accession>
<gene>
    <name evidence="1" type="ORF">METZ01_LOCUS504210</name>
</gene>